<dbReference type="RefSeq" id="XP_012884797.1">
    <property type="nucleotide sequence ID" value="XM_013029343.1"/>
</dbReference>
<feature type="transmembrane region" description="Helical" evidence="2">
    <location>
        <begin position="314"/>
        <end position="338"/>
    </location>
</feature>
<feature type="region of interest" description="Disordered" evidence="1">
    <location>
        <begin position="263"/>
        <end position="303"/>
    </location>
</feature>
<gene>
    <name evidence="4" type="primary">Npdc1</name>
</gene>
<dbReference type="AlphaFoldDB" id="A0A1S3G9U6"/>
<proteinExistence type="predicted"/>
<evidence type="ECO:0000313" key="3">
    <source>
        <dbReference type="Proteomes" id="UP000081671"/>
    </source>
</evidence>
<evidence type="ECO:0000256" key="1">
    <source>
        <dbReference type="SAM" id="MobiDB-lite"/>
    </source>
</evidence>
<dbReference type="STRING" id="10020.ENSDORP00000025025"/>
<organism evidence="3 4">
    <name type="scientific">Dipodomys ordii</name>
    <name type="common">Ord's kangaroo rat</name>
    <dbReference type="NCBI Taxonomy" id="10020"/>
    <lineage>
        <taxon>Eukaryota</taxon>
        <taxon>Metazoa</taxon>
        <taxon>Chordata</taxon>
        <taxon>Craniata</taxon>
        <taxon>Vertebrata</taxon>
        <taxon>Euteleostomi</taxon>
        <taxon>Mammalia</taxon>
        <taxon>Eutheria</taxon>
        <taxon>Euarchontoglires</taxon>
        <taxon>Glires</taxon>
        <taxon>Rodentia</taxon>
        <taxon>Castorimorpha</taxon>
        <taxon>Heteromyidae</taxon>
        <taxon>Dipodomyinae</taxon>
        <taxon>Dipodomys</taxon>
    </lineage>
</organism>
<evidence type="ECO:0000313" key="4">
    <source>
        <dbReference type="RefSeq" id="XP_012884797.1"/>
    </source>
</evidence>
<dbReference type="Proteomes" id="UP000081671">
    <property type="component" value="Unplaced"/>
</dbReference>
<accession>A0A1S3G9U6</accession>
<dbReference type="InParanoid" id="A0A1S3G9U6"/>
<feature type="region of interest" description="Disordered" evidence="1">
    <location>
        <begin position="352"/>
        <end position="426"/>
    </location>
</feature>
<dbReference type="GeneID" id="105995577"/>
<dbReference type="PANTHER" id="PTHR23352">
    <property type="entry name" value="NEURAL PROLIFERATION DIFFERENTIATION AND CONTROL PROTEIN-1 NPDC-1 PROTEIN"/>
    <property type="match status" value="1"/>
</dbReference>
<protein>
    <submittedName>
        <fullName evidence="4">Neural proliferation differentiation and control protein 1</fullName>
    </submittedName>
</protein>
<dbReference type="OrthoDB" id="6270617at2759"/>
<dbReference type="CTD" id="56654"/>
<sequence length="426" mass="44900">MAGDVEAAWPEPGRAQASLVTLSCLAGGPGDPPHRISTHPLPRLAGAGLPKTMLAGAQRRLWGWKTEGPGTHAHPRDCRNVLVRGCGLEAASVWKWTDSGERVEQGSSHKSWNCLLPGSEPWLQGGRASPEQWPEPALRGRPGQCCCPEARPSRLWPGLPSSFVDAATCPGSLDCALKRRARCPTGAHACGPCLQPFQEDLQGNCVPRTRRPPGEDLPQPRLEDEIDFLAQELALKEARHSRLTAGPLPEVQQRLLEPAATLGFSERGPGAQPSLPVTRGASLPTPRASLGSPVSSGPVHMAPLETGGGRGSGLALVLMVAFCVAGAAAFAVAALCWCRLQREIRLTQKADYSTAKTPGSPVAPGISGPPKDLDSASDEENEDGDFTVYECPGLAPTGEMEVRNPLFDHASLSAPLPGGHSPSPLQ</sequence>
<dbReference type="InterPro" id="IPR009635">
    <property type="entry name" value="NPDC1"/>
</dbReference>
<dbReference type="PANTHER" id="PTHR23352:SF2">
    <property type="entry name" value="NEURAL PROLIFERATION DIFFERENTIATION AND CONTROL PROTEIN 1"/>
    <property type="match status" value="1"/>
</dbReference>
<keyword evidence="2" id="KW-1133">Transmembrane helix</keyword>
<keyword evidence="2" id="KW-0472">Membrane</keyword>
<dbReference type="KEGG" id="dord:105995577"/>
<dbReference type="GO" id="GO:0016020">
    <property type="term" value="C:membrane"/>
    <property type="evidence" value="ECO:0007669"/>
    <property type="project" value="InterPro"/>
</dbReference>
<dbReference type="Pfam" id="PF06809">
    <property type="entry name" value="NPDC1"/>
    <property type="match status" value="2"/>
</dbReference>
<reference evidence="4" key="1">
    <citation type="submission" date="2025-08" db="UniProtKB">
        <authorList>
            <consortium name="RefSeq"/>
        </authorList>
    </citation>
    <scope>IDENTIFICATION</scope>
    <source>
        <tissue evidence="4">Kidney</tissue>
    </source>
</reference>
<keyword evidence="3" id="KW-1185">Reference proteome</keyword>
<evidence type="ECO:0000256" key="2">
    <source>
        <dbReference type="SAM" id="Phobius"/>
    </source>
</evidence>
<dbReference type="FunCoup" id="A0A1S3G9U6">
    <property type="interactions" value="261"/>
</dbReference>
<name>A0A1S3G9U6_DIPOR</name>
<keyword evidence="2" id="KW-0812">Transmembrane</keyword>
<feature type="compositionally biased region" description="Acidic residues" evidence="1">
    <location>
        <begin position="375"/>
        <end position="385"/>
    </location>
</feature>